<keyword evidence="2" id="KW-1185">Reference proteome</keyword>
<gene>
    <name evidence="1" type="ORF">CEXT_327681</name>
</gene>
<comment type="caution">
    <text evidence="1">The sequence shown here is derived from an EMBL/GenBank/DDBJ whole genome shotgun (WGS) entry which is preliminary data.</text>
</comment>
<reference evidence="1 2" key="1">
    <citation type="submission" date="2021-06" db="EMBL/GenBank/DDBJ databases">
        <title>Caerostris extrusa draft genome.</title>
        <authorList>
            <person name="Kono N."/>
            <person name="Arakawa K."/>
        </authorList>
    </citation>
    <scope>NUCLEOTIDE SEQUENCE [LARGE SCALE GENOMIC DNA]</scope>
</reference>
<proteinExistence type="predicted"/>
<protein>
    <submittedName>
        <fullName evidence="1">Uncharacterized protein</fullName>
    </submittedName>
</protein>
<accession>A0AAV4MLW8</accession>
<dbReference type="AlphaFoldDB" id="A0AAV4MLW8"/>
<evidence type="ECO:0000313" key="1">
    <source>
        <dbReference type="EMBL" id="GIX73330.1"/>
    </source>
</evidence>
<organism evidence="1 2">
    <name type="scientific">Caerostris extrusa</name>
    <name type="common">Bark spider</name>
    <name type="synonym">Caerostris bankana</name>
    <dbReference type="NCBI Taxonomy" id="172846"/>
    <lineage>
        <taxon>Eukaryota</taxon>
        <taxon>Metazoa</taxon>
        <taxon>Ecdysozoa</taxon>
        <taxon>Arthropoda</taxon>
        <taxon>Chelicerata</taxon>
        <taxon>Arachnida</taxon>
        <taxon>Araneae</taxon>
        <taxon>Araneomorphae</taxon>
        <taxon>Entelegynae</taxon>
        <taxon>Araneoidea</taxon>
        <taxon>Araneidae</taxon>
        <taxon>Caerostris</taxon>
    </lineage>
</organism>
<evidence type="ECO:0000313" key="2">
    <source>
        <dbReference type="Proteomes" id="UP001054945"/>
    </source>
</evidence>
<sequence>MTIKFWKDLGDNTDTDLDKTMERKIKELQNQKKGLEEQVRVYGPCPINLCMYHHNSKKTKLIDDTQYQFPAKRHTATKQYVAQEERHANNLPNNSNRYSQLNNDELLNENNSAPIAPRIPPIMLSEAKAPEDKFFVLLNGLAKSIPNQNQP</sequence>
<dbReference type="Proteomes" id="UP001054945">
    <property type="component" value="Unassembled WGS sequence"/>
</dbReference>
<name>A0AAV4MLW8_CAEEX</name>
<dbReference type="EMBL" id="BPLR01002402">
    <property type="protein sequence ID" value="GIX73330.1"/>
    <property type="molecule type" value="Genomic_DNA"/>
</dbReference>